<dbReference type="Gene3D" id="2.60.40.1180">
    <property type="entry name" value="Golgi alpha-mannosidase II"/>
    <property type="match status" value="1"/>
</dbReference>
<evidence type="ECO:0000256" key="6">
    <source>
        <dbReference type="SAM" id="MobiDB-lite"/>
    </source>
</evidence>
<dbReference type="CDD" id="cd14791">
    <property type="entry name" value="GH36"/>
    <property type="match status" value="1"/>
</dbReference>
<dbReference type="EC" id="3.2.1.22" evidence="2 5"/>
<dbReference type="InterPro" id="IPR038417">
    <property type="entry name" value="Alpga-gal_N_sf"/>
</dbReference>
<gene>
    <name evidence="9" type="ORF">SAMN05216267_104731</name>
</gene>
<dbReference type="Pfam" id="PF16875">
    <property type="entry name" value="Glyco_hydro_36N"/>
    <property type="match status" value="1"/>
</dbReference>
<dbReference type="InterPro" id="IPR031705">
    <property type="entry name" value="Glyco_hydro_36_C"/>
</dbReference>
<sequence length="736" mass="77773">MIDTGGSGRLWLLSGPGSAYALQVTDRDELLHLHWGAPIALPDAEALAAEPPPAERPFESALDGREEYPVEGGPRFVRPALSVRSEHGGEGPGGDGPVRGTEWCFEEDEIAAGPDGEELRLHFHDSLHHLDLTLHYRLRPACDVVERWITAGHVGHAGTPALELLRADAATWTLPHRPAWRMSQLHGRWGAETQLARAPLAPGEHVIGSRRGHTSHQHLPWFALDEGEAGEEHGQVWSGALAWSGSWRIAIAALPGGRVQVTGGAGHDDAGLVRLTPGGGYTSPVFAGLYSAGGFGAASRAWHAYQRDHVLPGGPPHTAPLRPVAYRPGPPAGPSAPAAATAHGAGAAAAPGPDLAQHRELARRAAQMGVELYVVDACRGSLFGAQEGSARGGGRPGGSLPGGGPLKEFADEVHGLGMRLGVRVEPETVEPGGDLHRAHPDWVQRQPGRRGAEQAGRLVLNLARPDVLAHVAGELDALLHGAPVDHLAWDVSRSFTEAGWPGDRYPQRLWTGHVHGLYALFDRLRAAHPDLTVESGAGGGGRTDLGVLARVGQVETSATTDPLDRLAVQHGFSQLHPASAMSAPVTAGRAPGPNHRGASMRFRFVTAMAGVLGLDGDLLEWGAHKRAEAASWIALYKSVRPVVHDGDLYRLRPPGDGGVSAVQYVLGDDTVVLAWLQAQRFGEPAAPLRLRGLQPGAAYRDVATGVVRRGAVLAEHGLRTTLGGDLDAAVFHLRRG</sequence>
<dbReference type="InterPro" id="IPR017853">
    <property type="entry name" value="GH"/>
</dbReference>
<evidence type="ECO:0000256" key="2">
    <source>
        <dbReference type="ARBA" id="ARBA00012755"/>
    </source>
</evidence>
<reference evidence="9 10" key="1">
    <citation type="submission" date="2016-10" db="EMBL/GenBank/DDBJ databases">
        <authorList>
            <person name="de Groot N.N."/>
        </authorList>
    </citation>
    <scope>NUCLEOTIDE SEQUENCE [LARGE SCALE GENOMIC DNA]</scope>
    <source>
        <strain evidence="9 10">CGMCC 4.2026</strain>
    </source>
</reference>
<name>A0A1H8T2B6_9ACTN</name>
<dbReference type="Proteomes" id="UP000181951">
    <property type="component" value="Unassembled WGS sequence"/>
</dbReference>
<dbReference type="InterPro" id="IPR031704">
    <property type="entry name" value="Glyco_hydro_36_N"/>
</dbReference>
<dbReference type="PIRSF" id="PIRSF005536">
    <property type="entry name" value="Agal"/>
    <property type="match status" value="1"/>
</dbReference>
<dbReference type="Pfam" id="PF02065">
    <property type="entry name" value="Melibiase"/>
    <property type="match status" value="1"/>
</dbReference>
<proteinExistence type="inferred from homology"/>
<dbReference type="STRING" id="310780.SAMN05216267_104731"/>
<feature type="compositionally biased region" description="Basic and acidic residues" evidence="6">
    <location>
        <begin position="433"/>
        <end position="442"/>
    </location>
</feature>
<evidence type="ECO:0000256" key="5">
    <source>
        <dbReference type="PIRNR" id="PIRNR005536"/>
    </source>
</evidence>
<dbReference type="AlphaFoldDB" id="A0A1H8T2B6"/>
<evidence type="ECO:0000313" key="10">
    <source>
        <dbReference type="Proteomes" id="UP000181951"/>
    </source>
</evidence>
<comment type="similarity">
    <text evidence="5">Belongs to the glycosyl hydrolase.</text>
</comment>
<keyword evidence="3 5" id="KW-0378">Hydrolase</keyword>
<dbReference type="EMBL" id="FODD01000047">
    <property type="protein sequence ID" value="SEO85111.1"/>
    <property type="molecule type" value="Genomic_DNA"/>
</dbReference>
<feature type="region of interest" description="Disordered" evidence="6">
    <location>
        <begin position="428"/>
        <end position="447"/>
    </location>
</feature>
<dbReference type="Pfam" id="PF16874">
    <property type="entry name" value="Glyco_hydro_36C"/>
    <property type="match status" value="1"/>
</dbReference>
<protein>
    <recommendedName>
        <fullName evidence="2 5">Alpha-galactosidase</fullName>
        <ecNumber evidence="2 5">3.2.1.22</ecNumber>
    </recommendedName>
</protein>
<dbReference type="GO" id="GO:0004557">
    <property type="term" value="F:alpha-galactosidase activity"/>
    <property type="evidence" value="ECO:0007669"/>
    <property type="project" value="UniProtKB-UniRule"/>
</dbReference>
<feature type="region of interest" description="Disordered" evidence="6">
    <location>
        <begin position="385"/>
        <end position="407"/>
    </location>
</feature>
<evidence type="ECO:0000256" key="4">
    <source>
        <dbReference type="ARBA" id="ARBA00023295"/>
    </source>
</evidence>
<dbReference type="Gene3D" id="2.70.98.60">
    <property type="entry name" value="alpha-galactosidase from lactobacil brevis"/>
    <property type="match status" value="1"/>
</dbReference>
<evidence type="ECO:0000259" key="8">
    <source>
        <dbReference type="Pfam" id="PF16875"/>
    </source>
</evidence>
<dbReference type="InterPro" id="IPR002252">
    <property type="entry name" value="Glyco_hydro_36"/>
</dbReference>
<feature type="domain" description="Glycosyl hydrolase family 36 C-terminal" evidence="7">
    <location>
        <begin position="660"/>
        <end position="733"/>
    </location>
</feature>
<evidence type="ECO:0000256" key="1">
    <source>
        <dbReference type="ARBA" id="ARBA00001255"/>
    </source>
</evidence>
<feature type="compositionally biased region" description="Low complexity" evidence="6">
    <location>
        <begin position="335"/>
        <end position="352"/>
    </location>
</feature>
<keyword evidence="4 5" id="KW-0326">Glycosidase</keyword>
<dbReference type="RefSeq" id="WP_069464312.1">
    <property type="nucleotide sequence ID" value="NZ_FODD01000047.1"/>
</dbReference>
<dbReference type="InterPro" id="IPR013785">
    <property type="entry name" value="Aldolase_TIM"/>
</dbReference>
<dbReference type="GO" id="GO:0016052">
    <property type="term" value="P:carbohydrate catabolic process"/>
    <property type="evidence" value="ECO:0007669"/>
    <property type="project" value="InterPro"/>
</dbReference>
<dbReference type="OrthoDB" id="9758822at2"/>
<evidence type="ECO:0000256" key="3">
    <source>
        <dbReference type="ARBA" id="ARBA00022801"/>
    </source>
</evidence>
<dbReference type="PRINTS" id="PR00743">
    <property type="entry name" value="GLHYDRLASE36"/>
</dbReference>
<accession>A0A1H8T2B6</accession>
<comment type="catalytic activity">
    <reaction evidence="1 5">
        <text>Hydrolysis of terminal, non-reducing alpha-D-galactose residues in alpha-D-galactosides, including galactose oligosaccharides, galactomannans and galactolipids.</text>
        <dbReference type="EC" id="3.2.1.22"/>
    </reaction>
</comment>
<evidence type="ECO:0000313" key="9">
    <source>
        <dbReference type="EMBL" id="SEO85111.1"/>
    </source>
</evidence>
<feature type="domain" description="Glycosyl hydrolase family 36 N-terminal" evidence="8">
    <location>
        <begin position="29"/>
        <end position="275"/>
    </location>
</feature>
<feature type="region of interest" description="Disordered" evidence="6">
    <location>
        <begin position="327"/>
        <end position="352"/>
    </location>
</feature>
<feature type="compositionally biased region" description="Gly residues" evidence="6">
    <location>
        <begin position="390"/>
        <end position="405"/>
    </location>
</feature>
<dbReference type="InterPro" id="IPR013780">
    <property type="entry name" value="Glyco_hydro_b"/>
</dbReference>
<evidence type="ECO:0000259" key="7">
    <source>
        <dbReference type="Pfam" id="PF16874"/>
    </source>
</evidence>
<dbReference type="Gene3D" id="3.20.20.70">
    <property type="entry name" value="Aldolase class I"/>
    <property type="match status" value="1"/>
</dbReference>
<keyword evidence="10" id="KW-1185">Reference proteome</keyword>
<dbReference type="SUPFAM" id="SSF51445">
    <property type="entry name" value="(Trans)glycosidases"/>
    <property type="match status" value="1"/>
</dbReference>
<organism evidence="9 10">
    <name type="scientific">Actinacidiphila rubida</name>
    <dbReference type="NCBI Taxonomy" id="310780"/>
    <lineage>
        <taxon>Bacteria</taxon>
        <taxon>Bacillati</taxon>
        <taxon>Actinomycetota</taxon>
        <taxon>Actinomycetes</taxon>
        <taxon>Kitasatosporales</taxon>
        <taxon>Streptomycetaceae</taxon>
        <taxon>Actinacidiphila</taxon>
    </lineage>
</organism>